<dbReference type="InterPro" id="IPR006311">
    <property type="entry name" value="TAT_signal"/>
</dbReference>
<feature type="compositionally biased region" description="Pro residues" evidence="1">
    <location>
        <begin position="419"/>
        <end position="435"/>
    </location>
</feature>
<keyword evidence="2" id="KW-1133">Transmembrane helix</keyword>
<dbReference type="AlphaFoldDB" id="A0A6A0ARG0"/>
<feature type="region of interest" description="Disordered" evidence="1">
    <location>
        <begin position="50"/>
        <end position="90"/>
    </location>
</feature>
<feature type="compositionally biased region" description="Gly residues" evidence="1">
    <location>
        <begin position="296"/>
        <end position="308"/>
    </location>
</feature>
<feature type="region of interest" description="Disordered" evidence="1">
    <location>
        <begin position="1"/>
        <end position="28"/>
    </location>
</feature>
<dbReference type="Proteomes" id="UP000484988">
    <property type="component" value="Unassembled WGS sequence"/>
</dbReference>
<evidence type="ECO:0000313" key="4">
    <source>
        <dbReference type="Proteomes" id="UP000484988"/>
    </source>
</evidence>
<name>A0A6A0ARG0_9ACTN</name>
<evidence type="ECO:0000313" key="3">
    <source>
        <dbReference type="EMBL" id="GFH35035.1"/>
    </source>
</evidence>
<feature type="compositionally biased region" description="Polar residues" evidence="1">
    <location>
        <begin position="1"/>
        <end position="11"/>
    </location>
</feature>
<evidence type="ECO:0000256" key="2">
    <source>
        <dbReference type="SAM" id="Phobius"/>
    </source>
</evidence>
<organism evidence="3 4">
    <name type="scientific">Streptomyces pacificus</name>
    <dbReference type="NCBI Taxonomy" id="2705029"/>
    <lineage>
        <taxon>Bacteria</taxon>
        <taxon>Bacillati</taxon>
        <taxon>Actinomycetota</taxon>
        <taxon>Actinomycetes</taxon>
        <taxon>Kitasatosporales</taxon>
        <taxon>Streptomycetaceae</taxon>
        <taxon>Streptomyces</taxon>
    </lineage>
</organism>
<gene>
    <name evidence="3" type="ORF">SCWH03_12490</name>
</gene>
<accession>A0A6A0ARG0</accession>
<feature type="region of interest" description="Disordered" evidence="1">
    <location>
        <begin position="413"/>
        <end position="438"/>
    </location>
</feature>
<keyword evidence="4" id="KW-1185">Reference proteome</keyword>
<dbReference type="EMBL" id="BLLG01000003">
    <property type="protein sequence ID" value="GFH35035.1"/>
    <property type="molecule type" value="Genomic_DNA"/>
</dbReference>
<dbReference type="RefSeq" id="WP_173262949.1">
    <property type="nucleotide sequence ID" value="NZ_BLLG01000003.1"/>
</dbReference>
<keyword evidence="2" id="KW-0812">Transmembrane</keyword>
<comment type="caution">
    <text evidence="3">The sequence shown here is derived from an EMBL/GenBank/DDBJ whole genome shotgun (WGS) entry which is preliminary data.</text>
</comment>
<feature type="region of interest" description="Disordered" evidence="1">
    <location>
        <begin position="295"/>
        <end position="361"/>
    </location>
</feature>
<protein>
    <recommendedName>
        <fullName evidence="5">Large membrane protein</fullName>
    </recommendedName>
</protein>
<sequence>MSSTERPQNSADGAGRTEGGAVRRPRRSPLAVASVAAAVLVAGGGGALFAATASDGGSGGGGTAPGSDPESPPPALGGVRGIAPGEPGPYGVLYRAQGSLPDGPGSARLHELNGTVGKAQVEALAEALGVPGEPRLRGEVWKAGADGDAGGPLLQVNRQAPGTWTFSAFGPPKGDDCAKGKDVCGTPATGPVEHRPPNASTVGEAAAKRAAAPVLAALGLGDARLDARQVLGAHRVVRADPLVGGLPTYGWSTSVHVAADGTVGNGSGQLVKPAAGPEYPVAGAEETLKRLNAERAGGGPAAGIGGCATPGPLTGGKPAEEKPAGENAPEGNAPEGKAAEEPAEGRAAAPCEPGRDAPGPAQVVKVTGAEFGLAVHAVEGRPALVPSWLFATEPKAGTPGSTVAHPAVAPEYLESGTEEPPPPSPTAAPSPPDSPELPETSIRAVESYAVAKDGRTLTLRFWGGVCSTYSAEAEETGTEVKVRIIVSRPDPGRVCILIAKELAEKVTLDRPLGDRTVVDTESGDAVPRR</sequence>
<evidence type="ECO:0000256" key="1">
    <source>
        <dbReference type="SAM" id="MobiDB-lite"/>
    </source>
</evidence>
<proteinExistence type="predicted"/>
<reference evidence="3 4" key="1">
    <citation type="submission" date="2020-02" db="EMBL/GenBank/DDBJ databases">
        <title>Whole Genome Shotgun Sequence of Streptomyces sp. strain CWH03.</title>
        <authorList>
            <person name="Dohra H."/>
            <person name="Kodani S."/>
            <person name="Yamamura H."/>
        </authorList>
    </citation>
    <scope>NUCLEOTIDE SEQUENCE [LARGE SCALE GENOMIC DNA]</scope>
    <source>
        <strain evidence="3 4">CWH03</strain>
    </source>
</reference>
<keyword evidence="2" id="KW-0472">Membrane</keyword>
<evidence type="ECO:0008006" key="5">
    <source>
        <dbReference type="Google" id="ProtNLM"/>
    </source>
</evidence>
<feature type="transmembrane region" description="Helical" evidence="2">
    <location>
        <begin position="30"/>
        <end position="51"/>
    </location>
</feature>
<dbReference type="PROSITE" id="PS51318">
    <property type="entry name" value="TAT"/>
    <property type="match status" value="1"/>
</dbReference>